<keyword evidence="4" id="KW-0677">Repeat</keyword>
<proteinExistence type="inferred from homology"/>
<feature type="region of interest" description="Disordered" evidence="10">
    <location>
        <begin position="545"/>
        <end position="572"/>
    </location>
</feature>
<protein>
    <recommendedName>
        <fullName evidence="7">Vacuolar protein 8</fullName>
    </recommendedName>
</protein>
<evidence type="ECO:0000256" key="8">
    <source>
        <dbReference type="PROSITE-ProRule" id="PRU00259"/>
    </source>
</evidence>
<dbReference type="PANTHER" id="PTHR47249">
    <property type="entry name" value="VACUOLAR PROTEIN 8"/>
    <property type="match status" value="1"/>
</dbReference>
<accession>A0A811MGJ0</accession>
<dbReference type="OrthoDB" id="3176171at2759"/>
<dbReference type="GO" id="GO:0008270">
    <property type="term" value="F:zinc ion binding"/>
    <property type="evidence" value="ECO:0007669"/>
    <property type="project" value="UniProtKB-KW"/>
</dbReference>
<organism evidence="12 13">
    <name type="scientific">Miscanthus lutarioriparius</name>
    <dbReference type="NCBI Taxonomy" id="422564"/>
    <lineage>
        <taxon>Eukaryota</taxon>
        <taxon>Viridiplantae</taxon>
        <taxon>Streptophyta</taxon>
        <taxon>Embryophyta</taxon>
        <taxon>Tracheophyta</taxon>
        <taxon>Spermatophyta</taxon>
        <taxon>Magnoliopsida</taxon>
        <taxon>Liliopsida</taxon>
        <taxon>Poales</taxon>
        <taxon>Poaceae</taxon>
        <taxon>PACMAD clade</taxon>
        <taxon>Panicoideae</taxon>
        <taxon>Andropogonodae</taxon>
        <taxon>Andropogoneae</taxon>
        <taxon>Saccharinae</taxon>
        <taxon>Miscanthus</taxon>
    </lineage>
</organism>
<dbReference type="GO" id="GO:0043495">
    <property type="term" value="F:protein-membrane adaptor activity"/>
    <property type="evidence" value="ECO:0007669"/>
    <property type="project" value="InterPro"/>
</dbReference>
<evidence type="ECO:0000256" key="5">
    <source>
        <dbReference type="ARBA" id="ARBA00023136"/>
    </source>
</evidence>
<evidence type="ECO:0000256" key="4">
    <source>
        <dbReference type="ARBA" id="ARBA00022737"/>
    </source>
</evidence>
<dbReference type="PROSITE" id="PS51266">
    <property type="entry name" value="ZF_CHY"/>
    <property type="match status" value="1"/>
</dbReference>
<dbReference type="EMBL" id="CAJGYO010000002">
    <property type="protein sequence ID" value="CAD6209552.1"/>
    <property type="molecule type" value="Genomic_DNA"/>
</dbReference>
<evidence type="ECO:0000256" key="6">
    <source>
        <dbReference type="ARBA" id="ARBA00023288"/>
    </source>
</evidence>
<keyword evidence="6" id="KW-0449">Lipoprotein</keyword>
<evidence type="ECO:0000256" key="2">
    <source>
        <dbReference type="ARBA" id="ARBA00005462"/>
    </source>
</evidence>
<evidence type="ECO:0000256" key="1">
    <source>
        <dbReference type="ARBA" id="ARBA00004592"/>
    </source>
</evidence>
<dbReference type="PROSITE" id="PS50176">
    <property type="entry name" value="ARM_REPEAT"/>
    <property type="match status" value="1"/>
</dbReference>
<keyword evidence="13" id="KW-1185">Reference proteome</keyword>
<feature type="region of interest" description="Disordered" evidence="10">
    <location>
        <begin position="250"/>
        <end position="271"/>
    </location>
</feature>
<evidence type="ECO:0000313" key="12">
    <source>
        <dbReference type="EMBL" id="CAD6209552.1"/>
    </source>
</evidence>
<evidence type="ECO:0000256" key="10">
    <source>
        <dbReference type="SAM" id="MobiDB-lite"/>
    </source>
</evidence>
<dbReference type="InterPro" id="IPR011989">
    <property type="entry name" value="ARM-like"/>
</dbReference>
<name>A0A811MGJ0_9POAL</name>
<comment type="similarity">
    <text evidence="2">Belongs to the beta-catenin family.</text>
</comment>
<keyword evidence="5" id="KW-0472">Membrane</keyword>
<evidence type="ECO:0000259" key="11">
    <source>
        <dbReference type="PROSITE" id="PS51266"/>
    </source>
</evidence>
<evidence type="ECO:0000256" key="9">
    <source>
        <dbReference type="PROSITE-ProRule" id="PRU00601"/>
    </source>
</evidence>
<evidence type="ECO:0000256" key="7">
    <source>
        <dbReference type="ARBA" id="ARBA00026209"/>
    </source>
</evidence>
<dbReference type="Proteomes" id="UP000604825">
    <property type="component" value="Unassembled WGS sequence"/>
</dbReference>
<dbReference type="AlphaFoldDB" id="A0A811MGJ0"/>
<dbReference type="InterPro" id="IPR008913">
    <property type="entry name" value="Znf_CHY"/>
</dbReference>
<keyword evidence="9" id="KW-0863">Zinc-finger</keyword>
<feature type="compositionally biased region" description="Basic and acidic residues" evidence="10">
    <location>
        <begin position="545"/>
        <end position="564"/>
    </location>
</feature>
<evidence type="ECO:0000256" key="3">
    <source>
        <dbReference type="ARBA" id="ARBA00022554"/>
    </source>
</evidence>
<evidence type="ECO:0000313" key="13">
    <source>
        <dbReference type="Proteomes" id="UP000604825"/>
    </source>
</evidence>
<comment type="caution">
    <text evidence="12">The sequence shown here is derived from an EMBL/GenBank/DDBJ whole genome shotgun (WGS) entry which is preliminary data.</text>
</comment>
<keyword evidence="9" id="KW-0479">Metal-binding</keyword>
<feature type="repeat" description="ARM" evidence="8">
    <location>
        <begin position="69"/>
        <end position="111"/>
    </location>
</feature>
<feature type="domain" description="CHY-type" evidence="11">
    <location>
        <begin position="623"/>
        <end position="660"/>
    </location>
</feature>
<keyword evidence="3" id="KW-0926">Vacuole</keyword>
<reference evidence="12" key="1">
    <citation type="submission" date="2020-10" db="EMBL/GenBank/DDBJ databases">
        <authorList>
            <person name="Han B."/>
            <person name="Lu T."/>
            <person name="Zhao Q."/>
            <person name="Huang X."/>
            <person name="Zhao Y."/>
        </authorList>
    </citation>
    <scope>NUCLEOTIDE SEQUENCE</scope>
</reference>
<dbReference type="InterPro" id="IPR045156">
    <property type="entry name" value="Vac8"/>
</dbReference>
<dbReference type="GO" id="GO:0071562">
    <property type="term" value="P:nucleus-vacuole junction assembly"/>
    <property type="evidence" value="ECO:0007669"/>
    <property type="project" value="InterPro"/>
</dbReference>
<keyword evidence="9" id="KW-0862">Zinc</keyword>
<sequence>MCQRQGLEDQIVRLKQSVSDNCAEESKTSCSMVISRSGLGNTAFVSKSGKLREALSGQRGTISKIFEEVGLPNVLALLKSEDLDVQIHAVKVVANLAVEGSNQGVIMNKGGARLLANVASKIDDPQTLQMVVGAITNLCGNEKLHLMLKQDGGIKALIGIFRSGHIGVIAQIARGIANFAKCESRMISQAETRWAVTTTATTSNVANSKTSFGSTLTDTITTASRFTITTASRFTITTASRFTTEAAFGRTGRGAASRSKEEEESGGDSGSLVDGYVDHLFKVYDQGKSYGGNYDPDDMLVSDEDPLHVTISKVPTLEASRGNLQKDLQKLVHCVLKPRYIQAPDPENPGEAEQKPAYLEDFIARVENLMKPKPGLIEVSEEEWKVRLRIIRHHPFLIEPAKRRLLLEDYYKLYKSLDKTTALDLIRRIDSRCYRRWQVLIAPRDRIIGTAYWKKNPEKCPTDYYTRNYARYPDKNEENYHFFIYTSEDGYLGVFLRNFIVHGPEEPLAVGVTLEELELIVAHYFSKFYRRSWRCYPSLEMNRMQSDEDGGHTGSSKADEDGGHTGRAPKLMKMEDTLEAPKLMKMEDTPEAPRTEGIQIRGTIIHSPQFGINLISSLQDSLEVSVHDRHVVPRHDIKLVICSLCNKEQDVQQDCSNCGACLGKYFCAKCNFFDDDYERMLIEMGVIQVARVETEQPVPKLSNEVEGLHGAVDGTNKGLACVNDDIQALKLALVV</sequence>
<dbReference type="Gene3D" id="1.25.10.10">
    <property type="entry name" value="Leucine-rich Repeat Variant"/>
    <property type="match status" value="1"/>
</dbReference>
<dbReference type="PANTHER" id="PTHR47249:SF1">
    <property type="entry name" value="VACUOLAR PROTEIN 8"/>
    <property type="match status" value="1"/>
</dbReference>
<dbReference type="InterPro" id="IPR016024">
    <property type="entry name" value="ARM-type_fold"/>
</dbReference>
<dbReference type="InterPro" id="IPR000225">
    <property type="entry name" value="Armadillo"/>
</dbReference>
<dbReference type="GO" id="GO:0005774">
    <property type="term" value="C:vacuolar membrane"/>
    <property type="evidence" value="ECO:0007669"/>
    <property type="project" value="UniProtKB-SubCell"/>
</dbReference>
<gene>
    <name evidence="12" type="ORF">NCGR_LOCUS5757</name>
</gene>
<dbReference type="SUPFAM" id="SSF48371">
    <property type="entry name" value="ARM repeat"/>
    <property type="match status" value="1"/>
</dbReference>
<comment type="subcellular location">
    <subcellularLocation>
        <location evidence="1">Vacuole membrane</location>
        <topology evidence="1">Lipid-anchor</topology>
    </subcellularLocation>
</comment>